<accession>A0ABQ2H145</accession>
<reference evidence="3" key="1">
    <citation type="journal article" date="2019" name="Int. J. Syst. Evol. Microbiol.">
        <title>The Global Catalogue of Microorganisms (GCM) 10K type strain sequencing project: providing services to taxonomists for standard genome sequencing and annotation.</title>
        <authorList>
            <consortium name="The Broad Institute Genomics Platform"/>
            <consortium name="The Broad Institute Genome Sequencing Center for Infectious Disease"/>
            <person name="Wu L."/>
            <person name="Ma J."/>
        </authorList>
    </citation>
    <scope>NUCLEOTIDE SEQUENCE [LARGE SCALE GENOMIC DNA]</scope>
    <source>
        <strain evidence="3">JCM 15443</strain>
    </source>
</reference>
<dbReference type="Proteomes" id="UP000661918">
    <property type="component" value="Unassembled WGS sequence"/>
</dbReference>
<keyword evidence="3" id="KW-1185">Reference proteome</keyword>
<sequence>MVPSTSPSNARRVSRRKINWFVLTAVGILMLGTGLWFRETVSNRQAPAGFVRVRLAGFTTLISPSLQANPDLKDRFLWRLEEQLAAAVDVLPASSHETLREIRVWVDPDSALNASTVAMYYWQRPSPDQPPLIKQRAGDISISDIDEFIRQHGRYSVMLHELAHGYDDRRLNRQDPGVLKAFQAARTHDLYGKIGSGWNGSYAVADVREYFATLTEAYFASRPDVPRSRAELKAVDPQGVAAVQRAWERE</sequence>
<keyword evidence="1" id="KW-0812">Transmembrane</keyword>
<evidence type="ECO:0000313" key="2">
    <source>
        <dbReference type="EMBL" id="GGM20850.1"/>
    </source>
</evidence>
<dbReference type="SUPFAM" id="SSF55486">
    <property type="entry name" value="Metalloproteases ('zincins'), catalytic domain"/>
    <property type="match status" value="1"/>
</dbReference>
<dbReference type="RefSeq" id="WP_188905271.1">
    <property type="nucleotide sequence ID" value="NZ_BMOM01000045.1"/>
</dbReference>
<protein>
    <recommendedName>
        <fullName evidence="4">Metallopeptidase</fullName>
    </recommendedName>
</protein>
<organism evidence="2 3">
    <name type="scientific">Deinococcus aerophilus</name>
    <dbReference type="NCBI Taxonomy" id="522488"/>
    <lineage>
        <taxon>Bacteria</taxon>
        <taxon>Thermotogati</taxon>
        <taxon>Deinococcota</taxon>
        <taxon>Deinococci</taxon>
        <taxon>Deinococcales</taxon>
        <taxon>Deinococcaceae</taxon>
        <taxon>Deinococcus</taxon>
    </lineage>
</organism>
<evidence type="ECO:0008006" key="4">
    <source>
        <dbReference type="Google" id="ProtNLM"/>
    </source>
</evidence>
<proteinExistence type="predicted"/>
<keyword evidence="1" id="KW-1133">Transmembrane helix</keyword>
<dbReference type="EMBL" id="BMOM01000045">
    <property type="protein sequence ID" value="GGM20850.1"/>
    <property type="molecule type" value="Genomic_DNA"/>
</dbReference>
<dbReference type="Gene3D" id="3.40.390.10">
    <property type="entry name" value="Collagenase (Catalytic Domain)"/>
    <property type="match status" value="1"/>
</dbReference>
<evidence type="ECO:0000313" key="3">
    <source>
        <dbReference type="Proteomes" id="UP000661918"/>
    </source>
</evidence>
<gene>
    <name evidence="2" type="ORF">GCM10010841_31100</name>
</gene>
<dbReference type="InterPro" id="IPR024079">
    <property type="entry name" value="MetalloPept_cat_dom_sf"/>
</dbReference>
<feature type="transmembrane region" description="Helical" evidence="1">
    <location>
        <begin position="20"/>
        <end position="37"/>
    </location>
</feature>
<comment type="caution">
    <text evidence="2">The sequence shown here is derived from an EMBL/GenBank/DDBJ whole genome shotgun (WGS) entry which is preliminary data.</text>
</comment>
<keyword evidence="1" id="KW-0472">Membrane</keyword>
<name>A0ABQ2H145_9DEIO</name>
<evidence type="ECO:0000256" key="1">
    <source>
        <dbReference type="SAM" id="Phobius"/>
    </source>
</evidence>